<evidence type="ECO:0000313" key="3">
    <source>
        <dbReference type="EMBL" id="KWX08929.1"/>
    </source>
</evidence>
<dbReference type="EMBL" id="JYIK01000918">
    <property type="protein sequence ID" value="KWX08929.1"/>
    <property type="molecule type" value="Genomic_DNA"/>
</dbReference>
<comment type="caution">
    <text evidence="2">The sequence shown here is derived from an EMBL/GenBank/DDBJ whole genome shotgun (WGS) entry which is preliminary data.</text>
</comment>
<keyword evidence="1" id="KW-0175">Coiled coil</keyword>
<gene>
    <name evidence="2" type="ORF">TH66_15700</name>
    <name evidence="3" type="ORF">TR74_12640</name>
</gene>
<dbReference type="RefSeq" id="WP_067070817.1">
    <property type="nucleotide sequence ID" value="NZ_JYIJ01000018.1"/>
</dbReference>
<evidence type="ECO:0000313" key="2">
    <source>
        <dbReference type="EMBL" id="KWX00285.1"/>
    </source>
</evidence>
<evidence type="ECO:0000256" key="1">
    <source>
        <dbReference type="SAM" id="Coils"/>
    </source>
</evidence>
<dbReference type="AlphaFoldDB" id="A0A132MQX8"/>
<dbReference type="PATRIC" id="fig|1469144.8.peg.2165"/>
<feature type="coiled-coil region" evidence="1">
    <location>
        <begin position="1"/>
        <end position="28"/>
    </location>
</feature>
<reference evidence="4" key="2">
    <citation type="submission" date="2015-02" db="EMBL/GenBank/DDBJ databases">
        <title>Physiological reanalysis, assessment of diazotrophy, and genome sequences of multiple isolates of Streptomyces thermoautotrophicus.</title>
        <authorList>
            <person name="MacKellar D.C."/>
            <person name="Lieber L."/>
            <person name="Norman J."/>
            <person name="Bolger A."/>
            <person name="Tobin C."/>
            <person name="Murray J.W."/>
            <person name="Friesen M."/>
            <person name="Prell J."/>
        </authorList>
    </citation>
    <scope>NUCLEOTIDE SEQUENCE [LARGE SCALE GENOMIC DNA]</scope>
    <source>
        <strain evidence="4">UBT1</strain>
    </source>
</reference>
<evidence type="ECO:0000313" key="5">
    <source>
        <dbReference type="Proteomes" id="UP000070659"/>
    </source>
</evidence>
<proteinExistence type="predicted"/>
<evidence type="ECO:0000313" key="4">
    <source>
        <dbReference type="Proteomes" id="UP000070598"/>
    </source>
</evidence>
<name>A0A132MQX8_9ACTN</name>
<protein>
    <submittedName>
        <fullName evidence="2">Uncharacterized protein</fullName>
    </submittedName>
</protein>
<reference evidence="2 5" key="1">
    <citation type="submission" date="2015-02" db="EMBL/GenBank/DDBJ databases">
        <title>Physiological reanalysis, assessment of diazotrophy, and genome sequences of multiple isolates of Streptomyces thermoautotrophicus.</title>
        <authorList>
            <person name="MacKellar D.C."/>
            <person name="Lieber L."/>
            <person name="Norman J."/>
            <person name="Bolger A."/>
            <person name="Tobin C."/>
            <person name="Murray J.W."/>
            <person name="Prell J."/>
        </authorList>
    </citation>
    <scope>NUCLEOTIDE SEQUENCE [LARGE SCALE GENOMIC DNA]</scope>
    <source>
        <strain evidence="2 5">UBT1</strain>
    </source>
</reference>
<dbReference type="Proteomes" id="UP000070598">
    <property type="component" value="Unassembled WGS sequence"/>
</dbReference>
<accession>A0A132MQX8</accession>
<dbReference type="EMBL" id="JYIJ01000018">
    <property type="protein sequence ID" value="KWX00285.1"/>
    <property type="molecule type" value="Genomic_DNA"/>
</dbReference>
<sequence length="132" mass="14401">MTDVRADLDSLEANVENLYTAADLLAEAATRLGSCQIESAALTPIRFITSIEEKYSAVHQRYLNVCGNGSAILANAAAMLRSVIDAYRTQDMAISADLHRIEQQRETIGQFELGVTTQFKNSPIIKALNPEG</sequence>
<organism evidence="2 5">
    <name type="scientific">Carbonactinospora thermoautotrophica</name>
    <dbReference type="NCBI Taxonomy" id="1469144"/>
    <lineage>
        <taxon>Bacteria</taxon>
        <taxon>Bacillati</taxon>
        <taxon>Actinomycetota</taxon>
        <taxon>Actinomycetes</taxon>
        <taxon>Kitasatosporales</taxon>
        <taxon>Carbonactinosporaceae</taxon>
        <taxon>Carbonactinospora</taxon>
    </lineage>
</organism>
<dbReference type="Proteomes" id="UP000070659">
    <property type="component" value="Unassembled WGS sequence"/>
</dbReference>